<sequence length="322" mass="35207">MSTNQNSYQLHLNSEDPKNLYAHLIHIAEGFKPMKVAVVHANDMFSFESSLEAAKMGIIDPIFIGTKSIMEKMSSQLKTDINQYEIIDSDDSIQSAIIATQMAKENKVKALIKGKIHTDDLMLPIVSRTSGLRVDKKRISHVFIVSAPNYHKPLFLTDAAINIDPDLNTKVSIIQNAIDLFISIYKRKPKVAIISAVETVTERLPSTIHAAALCKMTQRGQIINGIVDGPLAFDNAISKEAAISKGVESEVSGDPDILVAPNIEAGNMLYKQMRYMSNIEGAGIVVGAKVPVILTSRSEEEIMSRIASCAIAVAMQNNNNSI</sequence>
<dbReference type="InterPro" id="IPR002505">
    <property type="entry name" value="PTA_PTB"/>
</dbReference>
<dbReference type="EMBL" id="JARGYU010000002">
    <property type="protein sequence ID" value="MDZ5761416.1"/>
    <property type="molecule type" value="Genomic_DNA"/>
</dbReference>
<dbReference type="InterPro" id="IPR012147">
    <property type="entry name" value="P_Ac_Bu_trans"/>
</dbReference>
<dbReference type="SUPFAM" id="SSF53659">
    <property type="entry name" value="Isocitrate/Isopropylmalate dehydrogenase-like"/>
    <property type="match status" value="1"/>
</dbReference>
<keyword evidence="6" id="KW-1185">Reference proteome</keyword>
<dbReference type="GO" id="GO:0016746">
    <property type="term" value="F:acyltransferase activity"/>
    <property type="evidence" value="ECO:0007669"/>
    <property type="project" value="UniProtKB-KW"/>
</dbReference>
<dbReference type="NCBIfam" id="NF006045">
    <property type="entry name" value="PRK08190.1"/>
    <property type="match status" value="1"/>
</dbReference>
<gene>
    <name evidence="5" type="ORF">Lyticum_00591</name>
</gene>
<evidence type="ECO:0000256" key="3">
    <source>
        <dbReference type="ARBA" id="ARBA00023315"/>
    </source>
</evidence>
<comment type="caution">
    <text evidence="5">The sequence shown here is derived from an EMBL/GenBank/DDBJ whole genome shotgun (WGS) entry which is preliminary data.</text>
</comment>
<dbReference type="RefSeq" id="WP_322498842.1">
    <property type="nucleotide sequence ID" value="NZ_JARGYU010000002.1"/>
</dbReference>
<keyword evidence="3" id="KW-0012">Acyltransferase</keyword>
<keyword evidence="2" id="KW-0808">Transferase</keyword>
<reference evidence="5" key="1">
    <citation type="submission" date="2023-02" db="EMBL/GenBank/DDBJ databases">
        <title>Host association and intracellularity evolved multiple times independently in the Rickettsiales.</title>
        <authorList>
            <person name="Castelli M."/>
            <person name="Nardi T."/>
            <person name="Gammuto L."/>
            <person name="Bellinzona G."/>
            <person name="Sabaneyeva E."/>
            <person name="Potekhin A."/>
            <person name="Serra V."/>
            <person name="Petroni G."/>
            <person name="Sassera D."/>
        </authorList>
    </citation>
    <scope>NUCLEOTIDE SEQUENCE</scope>
    <source>
        <strain evidence="5">USBL-36I1</strain>
    </source>
</reference>
<evidence type="ECO:0000256" key="1">
    <source>
        <dbReference type="ARBA" id="ARBA00005656"/>
    </source>
</evidence>
<evidence type="ECO:0000313" key="6">
    <source>
        <dbReference type="Proteomes" id="UP001289135"/>
    </source>
</evidence>
<name>A0AAE5AHU9_9RICK</name>
<evidence type="ECO:0000313" key="5">
    <source>
        <dbReference type="EMBL" id="MDZ5761416.1"/>
    </source>
</evidence>
<comment type="similarity">
    <text evidence="1">Belongs to the phosphate acetyltransferase and butyryltransferase family.</text>
</comment>
<dbReference type="PANTHER" id="PTHR43356">
    <property type="entry name" value="PHOSPHATE ACETYLTRANSFERASE"/>
    <property type="match status" value="1"/>
</dbReference>
<dbReference type="Gene3D" id="3.40.718.10">
    <property type="entry name" value="Isopropylmalate Dehydrogenase"/>
    <property type="match status" value="1"/>
</dbReference>
<dbReference type="PANTHER" id="PTHR43356:SF2">
    <property type="entry name" value="PHOSPHATE ACETYLTRANSFERASE"/>
    <property type="match status" value="1"/>
</dbReference>
<evidence type="ECO:0000259" key="4">
    <source>
        <dbReference type="Pfam" id="PF01515"/>
    </source>
</evidence>
<feature type="domain" description="Phosphate acetyl/butaryl transferase" evidence="4">
    <location>
        <begin position="96"/>
        <end position="303"/>
    </location>
</feature>
<dbReference type="InterPro" id="IPR050500">
    <property type="entry name" value="Phos_Acetyltrans/Butyryltrans"/>
</dbReference>
<dbReference type="AlphaFoldDB" id="A0AAE5AHU9"/>
<organism evidence="5 6">
    <name type="scientific">Lyticum sinuosum</name>
    <dbReference type="NCBI Taxonomy" id="1332059"/>
    <lineage>
        <taxon>Bacteria</taxon>
        <taxon>Pseudomonadati</taxon>
        <taxon>Pseudomonadota</taxon>
        <taxon>Alphaproteobacteria</taxon>
        <taxon>Rickettsiales</taxon>
        <taxon>Lyticum</taxon>
    </lineage>
</organism>
<accession>A0AAE5AHU9</accession>
<evidence type="ECO:0000256" key="2">
    <source>
        <dbReference type="ARBA" id="ARBA00022679"/>
    </source>
</evidence>
<protein>
    <submittedName>
        <fullName evidence="5">Phosphate acetyltransferase</fullName>
    </submittedName>
</protein>
<dbReference type="PIRSF" id="PIRSF000428">
    <property type="entry name" value="P_Ac_trans"/>
    <property type="match status" value="1"/>
</dbReference>
<dbReference type="Pfam" id="PF01515">
    <property type="entry name" value="PTA_PTB"/>
    <property type="match status" value="1"/>
</dbReference>
<proteinExistence type="inferred from homology"/>
<dbReference type="Proteomes" id="UP001289135">
    <property type="component" value="Unassembled WGS sequence"/>
</dbReference>